<feature type="domain" description="RNA polymerase sigma factor 70 region 4 type 2" evidence="7">
    <location>
        <begin position="108"/>
        <end position="160"/>
    </location>
</feature>
<protein>
    <submittedName>
        <fullName evidence="8">RNA polymerase sigma-70 factor (Sigma-E family)</fullName>
    </submittedName>
</protein>
<keyword evidence="4" id="KW-0238">DNA-binding</keyword>
<dbReference type="InterPro" id="IPR039425">
    <property type="entry name" value="RNA_pol_sigma-70-like"/>
</dbReference>
<proteinExistence type="inferred from homology"/>
<dbReference type="Pfam" id="PF04542">
    <property type="entry name" value="Sigma70_r2"/>
    <property type="match status" value="1"/>
</dbReference>
<dbReference type="GO" id="GO:0006352">
    <property type="term" value="P:DNA-templated transcription initiation"/>
    <property type="evidence" value="ECO:0007669"/>
    <property type="project" value="InterPro"/>
</dbReference>
<dbReference type="InterPro" id="IPR014325">
    <property type="entry name" value="RNA_pol_sigma-E_actinobac"/>
</dbReference>
<dbReference type="RefSeq" id="WP_130492105.1">
    <property type="nucleotide sequence ID" value="NZ_SGXD01000002.1"/>
</dbReference>
<evidence type="ECO:0000313" key="8">
    <source>
        <dbReference type="EMBL" id="RZS89501.1"/>
    </source>
</evidence>
<dbReference type="OrthoDB" id="3688906at2"/>
<dbReference type="InterPro" id="IPR007627">
    <property type="entry name" value="RNA_pol_sigma70_r2"/>
</dbReference>
<dbReference type="GO" id="GO:0003677">
    <property type="term" value="F:DNA binding"/>
    <property type="evidence" value="ECO:0007669"/>
    <property type="project" value="UniProtKB-KW"/>
</dbReference>
<dbReference type="CDD" id="cd06171">
    <property type="entry name" value="Sigma70_r4"/>
    <property type="match status" value="1"/>
</dbReference>
<evidence type="ECO:0000256" key="2">
    <source>
        <dbReference type="ARBA" id="ARBA00023015"/>
    </source>
</evidence>
<sequence>MEGVEHVERGSAPPFAEFVGARSAALLRSAWLLTGDEQRSEDLLQTALAKVWTRWDSLGADPEPYVRRVMYTTFVSWWRRKWRDEVPSDVVPEVPVAGDAADAATTREVVREALRQLPRRQRAVVVLRFFEDLSELQTAELLGISPGTVKSTTSRALTKLRDVPALADLVEVTAA</sequence>
<dbReference type="PANTHER" id="PTHR43133">
    <property type="entry name" value="RNA POLYMERASE ECF-TYPE SIGMA FACTO"/>
    <property type="match status" value="1"/>
</dbReference>
<dbReference type="InterPro" id="IPR013324">
    <property type="entry name" value="RNA_pol_sigma_r3/r4-like"/>
</dbReference>
<dbReference type="EMBL" id="SGXD01000002">
    <property type="protein sequence ID" value="RZS89501.1"/>
    <property type="molecule type" value="Genomic_DNA"/>
</dbReference>
<keyword evidence="2" id="KW-0805">Transcription regulation</keyword>
<evidence type="ECO:0000256" key="3">
    <source>
        <dbReference type="ARBA" id="ARBA00023082"/>
    </source>
</evidence>
<dbReference type="PANTHER" id="PTHR43133:SF50">
    <property type="entry name" value="ECF RNA POLYMERASE SIGMA FACTOR SIGM"/>
    <property type="match status" value="1"/>
</dbReference>
<comment type="caution">
    <text evidence="8">The sequence shown here is derived from an EMBL/GenBank/DDBJ whole genome shotgun (WGS) entry which is preliminary data.</text>
</comment>
<keyword evidence="3" id="KW-0731">Sigma factor</keyword>
<evidence type="ECO:0000256" key="5">
    <source>
        <dbReference type="ARBA" id="ARBA00023163"/>
    </source>
</evidence>
<evidence type="ECO:0000259" key="7">
    <source>
        <dbReference type="Pfam" id="PF08281"/>
    </source>
</evidence>
<dbReference type="Proteomes" id="UP000293638">
    <property type="component" value="Unassembled WGS sequence"/>
</dbReference>
<name>A0A4Q7NR44_9ACTN</name>
<dbReference type="NCBIfam" id="TIGR02983">
    <property type="entry name" value="SigE-fam_strep"/>
    <property type="match status" value="1"/>
</dbReference>
<dbReference type="InterPro" id="IPR013249">
    <property type="entry name" value="RNA_pol_sigma70_r4_t2"/>
</dbReference>
<comment type="similarity">
    <text evidence="1">Belongs to the sigma-70 factor family. ECF subfamily.</text>
</comment>
<accession>A0A4Q7NR44</accession>
<organism evidence="8 9">
    <name type="scientific">Motilibacter rhizosphaerae</name>
    <dbReference type="NCBI Taxonomy" id="598652"/>
    <lineage>
        <taxon>Bacteria</taxon>
        <taxon>Bacillati</taxon>
        <taxon>Actinomycetota</taxon>
        <taxon>Actinomycetes</taxon>
        <taxon>Motilibacterales</taxon>
        <taxon>Motilibacteraceae</taxon>
        <taxon>Motilibacter</taxon>
    </lineage>
</organism>
<dbReference type="NCBIfam" id="TIGR02937">
    <property type="entry name" value="sigma70-ECF"/>
    <property type="match status" value="1"/>
</dbReference>
<evidence type="ECO:0000259" key="6">
    <source>
        <dbReference type="Pfam" id="PF04542"/>
    </source>
</evidence>
<dbReference type="AlphaFoldDB" id="A0A4Q7NR44"/>
<dbReference type="GO" id="GO:0016987">
    <property type="term" value="F:sigma factor activity"/>
    <property type="evidence" value="ECO:0007669"/>
    <property type="project" value="UniProtKB-KW"/>
</dbReference>
<dbReference type="InterPro" id="IPR014284">
    <property type="entry name" value="RNA_pol_sigma-70_dom"/>
</dbReference>
<dbReference type="SUPFAM" id="SSF88946">
    <property type="entry name" value="Sigma2 domain of RNA polymerase sigma factors"/>
    <property type="match status" value="1"/>
</dbReference>
<feature type="domain" description="RNA polymerase sigma-70 region 2" evidence="6">
    <location>
        <begin position="25"/>
        <end position="83"/>
    </location>
</feature>
<reference evidence="8 9" key="1">
    <citation type="submission" date="2019-02" db="EMBL/GenBank/DDBJ databases">
        <title>Genomic Encyclopedia of Type Strains, Phase IV (KMG-IV): sequencing the most valuable type-strain genomes for metagenomic binning, comparative biology and taxonomic classification.</title>
        <authorList>
            <person name="Goeker M."/>
        </authorList>
    </citation>
    <scope>NUCLEOTIDE SEQUENCE [LARGE SCALE GENOMIC DNA]</scope>
    <source>
        <strain evidence="8 9">DSM 45622</strain>
    </source>
</reference>
<dbReference type="SUPFAM" id="SSF88659">
    <property type="entry name" value="Sigma3 and sigma4 domains of RNA polymerase sigma factors"/>
    <property type="match status" value="1"/>
</dbReference>
<evidence type="ECO:0000256" key="1">
    <source>
        <dbReference type="ARBA" id="ARBA00010641"/>
    </source>
</evidence>
<dbReference type="Gene3D" id="1.10.10.10">
    <property type="entry name" value="Winged helix-like DNA-binding domain superfamily/Winged helix DNA-binding domain"/>
    <property type="match status" value="1"/>
</dbReference>
<dbReference type="Pfam" id="PF08281">
    <property type="entry name" value="Sigma70_r4_2"/>
    <property type="match status" value="1"/>
</dbReference>
<evidence type="ECO:0000313" key="9">
    <source>
        <dbReference type="Proteomes" id="UP000293638"/>
    </source>
</evidence>
<dbReference type="InterPro" id="IPR036388">
    <property type="entry name" value="WH-like_DNA-bd_sf"/>
</dbReference>
<keyword evidence="9" id="KW-1185">Reference proteome</keyword>
<evidence type="ECO:0000256" key="4">
    <source>
        <dbReference type="ARBA" id="ARBA00023125"/>
    </source>
</evidence>
<keyword evidence="5" id="KW-0804">Transcription</keyword>
<dbReference type="Gene3D" id="1.10.1740.10">
    <property type="match status" value="1"/>
</dbReference>
<dbReference type="InterPro" id="IPR013325">
    <property type="entry name" value="RNA_pol_sigma_r2"/>
</dbReference>
<gene>
    <name evidence="8" type="ORF">EV189_1268</name>
</gene>